<feature type="region of interest" description="Disordered" evidence="1">
    <location>
        <begin position="1"/>
        <end position="99"/>
    </location>
</feature>
<comment type="caution">
    <text evidence="2">The sequence shown here is derived from an EMBL/GenBank/DDBJ whole genome shotgun (WGS) entry which is preliminary data.</text>
</comment>
<name>A0ABU6Z269_9FABA</name>
<gene>
    <name evidence="2" type="ORF">PIB30_010469</name>
</gene>
<feature type="compositionally biased region" description="Basic and acidic residues" evidence="1">
    <location>
        <begin position="75"/>
        <end position="99"/>
    </location>
</feature>
<sequence length="99" mass="10911">MAANNEQDQGVGNQPPPSPQSQPNPDQPKPHNVPTPTPNPGVATRQHSVHETKVTSGHEYNDSQHNRNSQGWAREIPRNGEDRSSEGRRLLVGPDHDKD</sequence>
<organism evidence="2 3">
    <name type="scientific">Stylosanthes scabra</name>
    <dbReference type="NCBI Taxonomy" id="79078"/>
    <lineage>
        <taxon>Eukaryota</taxon>
        <taxon>Viridiplantae</taxon>
        <taxon>Streptophyta</taxon>
        <taxon>Embryophyta</taxon>
        <taxon>Tracheophyta</taxon>
        <taxon>Spermatophyta</taxon>
        <taxon>Magnoliopsida</taxon>
        <taxon>eudicotyledons</taxon>
        <taxon>Gunneridae</taxon>
        <taxon>Pentapetalae</taxon>
        <taxon>rosids</taxon>
        <taxon>fabids</taxon>
        <taxon>Fabales</taxon>
        <taxon>Fabaceae</taxon>
        <taxon>Papilionoideae</taxon>
        <taxon>50 kb inversion clade</taxon>
        <taxon>dalbergioids sensu lato</taxon>
        <taxon>Dalbergieae</taxon>
        <taxon>Pterocarpus clade</taxon>
        <taxon>Stylosanthes</taxon>
    </lineage>
</organism>
<evidence type="ECO:0000313" key="3">
    <source>
        <dbReference type="Proteomes" id="UP001341840"/>
    </source>
</evidence>
<dbReference type="EMBL" id="JASCZI010271885">
    <property type="protein sequence ID" value="MED6216722.1"/>
    <property type="molecule type" value="Genomic_DNA"/>
</dbReference>
<keyword evidence="3" id="KW-1185">Reference proteome</keyword>
<feature type="compositionally biased region" description="Polar residues" evidence="1">
    <location>
        <begin position="1"/>
        <end position="12"/>
    </location>
</feature>
<proteinExistence type="predicted"/>
<reference evidence="2 3" key="1">
    <citation type="journal article" date="2023" name="Plants (Basel)">
        <title>Bridging the Gap: Combining Genomics and Transcriptomics Approaches to Understand Stylosanthes scabra, an Orphan Legume from the Brazilian Caatinga.</title>
        <authorList>
            <person name="Ferreira-Neto J.R.C."/>
            <person name="da Silva M.D."/>
            <person name="Binneck E."/>
            <person name="de Melo N.F."/>
            <person name="da Silva R.H."/>
            <person name="de Melo A.L.T.M."/>
            <person name="Pandolfi V."/>
            <person name="Bustamante F.O."/>
            <person name="Brasileiro-Vidal A.C."/>
            <person name="Benko-Iseppon A.M."/>
        </authorList>
    </citation>
    <scope>NUCLEOTIDE SEQUENCE [LARGE SCALE GENOMIC DNA]</scope>
    <source>
        <tissue evidence="2">Leaves</tissue>
    </source>
</reference>
<evidence type="ECO:0000313" key="2">
    <source>
        <dbReference type="EMBL" id="MED6216722.1"/>
    </source>
</evidence>
<protein>
    <submittedName>
        <fullName evidence="2">Uncharacterized protein</fullName>
    </submittedName>
</protein>
<evidence type="ECO:0000256" key="1">
    <source>
        <dbReference type="SAM" id="MobiDB-lite"/>
    </source>
</evidence>
<feature type="compositionally biased region" description="Pro residues" evidence="1">
    <location>
        <begin position="14"/>
        <end position="39"/>
    </location>
</feature>
<dbReference type="Proteomes" id="UP001341840">
    <property type="component" value="Unassembled WGS sequence"/>
</dbReference>
<accession>A0ABU6Z269</accession>